<comment type="caution">
    <text evidence="1">The sequence shown here is derived from an EMBL/GenBank/DDBJ whole genome shotgun (WGS) entry which is preliminary data.</text>
</comment>
<name>A0AAI9IC90_9BURK</name>
<dbReference type="EMBL" id="AEEC02000027">
    <property type="protein sequence ID" value="EOA03468.1"/>
    <property type="molecule type" value="Genomic_DNA"/>
</dbReference>
<dbReference type="Proteomes" id="UP000006772">
    <property type="component" value="Unassembled WGS sequence"/>
</dbReference>
<sequence>MNNLNNPPSKVLSRPHLLRWSATLLIVTLVLCGWSRQQLQAATTARLAVSAVVPTRCNVVVQIVNGSAAVSNTCGGVMAGSPDGRALLLVDQRERSVLVVY</sequence>
<proteinExistence type="predicted"/>
<evidence type="ECO:0000313" key="2">
    <source>
        <dbReference type="Proteomes" id="UP000006772"/>
    </source>
</evidence>
<reference evidence="1 2" key="1">
    <citation type="journal article" date="2013" name="Front. Microbiol.">
        <title>The genome of the endophytic bacterium H. frisingense GSF30(T) identifies diverse strategies in the Herbaspirillum genus to interact with plants.</title>
        <authorList>
            <person name="Straub D."/>
            <person name="Rothballer M."/>
            <person name="Hartmann A."/>
            <person name="Ludewig U."/>
        </authorList>
    </citation>
    <scope>NUCLEOTIDE SEQUENCE [LARGE SCALE GENOMIC DNA]</scope>
    <source>
        <strain evidence="1 2">GSF30</strain>
    </source>
</reference>
<dbReference type="AlphaFoldDB" id="A0AAI9IC90"/>
<accession>A0AAI9IC90</accession>
<organism evidence="1 2">
    <name type="scientific">Herbaspirillum frisingense GSF30</name>
    <dbReference type="NCBI Taxonomy" id="864073"/>
    <lineage>
        <taxon>Bacteria</taxon>
        <taxon>Pseudomonadati</taxon>
        <taxon>Pseudomonadota</taxon>
        <taxon>Betaproteobacteria</taxon>
        <taxon>Burkholderiales</taxon>
        <taxon>Oxalobacteraceae</taxon>
        <taxon>Herbaspirillum</taxon>
    </lineage>
</organism>
<evidence type="ECO:0000313" key="1">
    <source>
        <dbReference type="EMBL" id="EOA03468.1"/>
    </source>
</evidence>
<gene>
    <name evidence="1" type="ORF">HFRIS_017522</name>
</gene>
<dbReference type="RefSeq" id="WP_006464755.1">
    <property type="nucleotide sequence ID" value="NZ_AEEC02000027.1"/>
</dbReference>
<protein>
    <submittedName>
        <fullName evidence="1">Uncharacterized protein</fullName>
    </submittedName>
</protein>